<proteinExistence type="predicted"/>
<dbReference type="Proteomes" id="UP000807025">
    <property type="component" value="Unassembled WGS sequence"/>
</dbReference>
<evidence type="ECO:0000313" key="4">
    <source>
        <dbReference type="Proteomes" id="UP000807025"/>
    </source>
</evidence>
<dbReference type="Pfam" id="PF18758">
    <property type="entry name" value="KDZ"/>
    <property type="match status" value="1"/>
</dbReference>
<protein>
    <recommendedName>
        <fullName evidence="2">CxC2-like cysteine cluster KDZ transposase-associated domain-containing protein</fullName>
    </recommendedName>
</protein>
<feature type="domain" description="CxC2-like cysteine cluster KDZ transposase-associated" evidence="2">
    <location>
        <begin position="196"/>
        <end position="303"/>
    </location>
</feature>
<sequence>MRCPKRPRIEVEVYTEGQQGNLPPPSTAVHHHVDFVFGPNGTSTRRSVYSSTPSSTPLPPPEPATAIHGHDDSSADPPTSDVIQISMDDVPRKRLAGDIPLLTWIQERDTYVQEFLCLEAPSQTLACASCQQDHKHHEGHCNQHREELTRDRELYRCRQCFDDLLFCQHCIVTCHQVNPFHQVERWNTSFFERCTLQSLGLRIQLGHPAGIQCVKPVAAYADTFIVITSHGLVPASIDFCDCTQAVARDVQLLRSRLFPATVLNPRTAATFEVLQLFQMLSFNSKVSGYEFYQSLVRLTNNLGEPVTDRYSAFMHIVREWRHVRLMKRSGHGHSALGIAGTSDGECAVLCPACPHPGKNLPSDWKQADKSKRWIYALFLAIDANFRLKRLSASNDARDPSLNQGSTYFVEEARYKEFLRHHRRNNNEETSTCNNYDAVKSASIRGGKGTTASGVGTIECSRHDMKRPVSVGDLQQGKQYVNMDYLYFSSIKNHSPMTLVVSYDIACQWSRNLQRRLDSYPADLAASHAQELSIRYLVPKFHLYAHRTHCQINYSFNLTPGVGRTDGESPERGWAAMNPIASSTKEMGPGSRRDTLDDHFGDYNWRKITSLHNTMLKKAQEAVDMRSEHVGHFLALSDSLPAATVATFTSLIHTWEADASKDNPYESKIEALSAAKARLQLAQEDAAAAATGISSPTNITVTPSVMLAQGLDLEEHQARLRVEIKALSATPTETRTAQMMDCRTRLMRRIVVWQTTQEVLIPAIALYRRRISGSGAAVSSEDIDLMLPSSLPSDININNSFYDYEWRLRCGQAYDNLSELRCQLLIISSMYQSKDRLVRGQQHNTRSATLINTIQVRIKFVTERYRANRAVLVVLSETLGKTGWATSLLPLEDSDIRSLRAGDDASSSEGRRTLSWIWMAQRTNPNEVTSETMSEALRIEWCKSRARAHRWQEECILLKEEMRRIIEFHTWQAQTWKTRADEAEILSGACAYALRQKRLREDLAATCTMAWRNIEAYMNMGEGVAHSKYIWQWGGVAGNDEENSRGAAGLQGDHMIQRVTGREVIHQA</sequence>
<feature type="region of interest" description="Disordered" evidence="1">
    <location>
        <begin position="39"/>
        <end position="81"/>
    </location>
</feature>
<dbReference type="PANTHER" id="PTHR33096:SF1">
    <property type="entry name" value="CXC1-LIKE CYSTEINE CLUSTER ASSOCIATED WITH KDZ TRANSPOSASES DOMAIN-CONTAINING PROTEIN"/>
    <property type="match status" value="1"/>
</dbReference>
<dbReference type="PANTHER" id="PTHR33096">
    <property type="entry name" value="CXC2 DOMAIN-CONTAINING PROTEIN"/>
    <property type="match status" value="1"/>
</dbReference>
<evidence type="ECO:0000313" key="3">
    <source>
        <dbReference type="EMBL" id="KAF9490905.1"/>
    </source>
</evidence>
<accession>A0A9P5ZQK8</accession>
<dbReference type="OrthoDB" id="3257338at2759"/>
<organism evidence="3 4">
    <name type="scientific">Pleurotus eryngii</name>
    <name type="common">Boletus of the steppes</name>
    <dbReference type="NCBI Taxonomy" id="5323"/>
    <lineage>
        <taxon>Eukaryota</taxon>
        <taxon>Fungi</taxon>
        <taxon>Dikarya</taxon>
        <taxon>Basidiomycota</taxon>
        <taxon>Agaricomycotina</taxon>
        <taxon>Agaricomycetes</taxon>
        <taxon>Agaricomycetidae</taxon>
        <taxon>Agaricales</taxon>
        <taxon>Pleurotineae</taxon>
        <taxon>Pleurotaceae</taxon>
        <taxon>Pleurotus</taxon>
    </lineage>
</organism>
<dbReference type="InterPro" id="IPR041457">
    <property type="entry name" value="CxC2_KDZ-assoc"/>
</dbReference>
<keyword evidence="4" id="KW-1185">Reference proteome</keyword>
<comment type="caution">
    <text evidence="3">The sequence shown here is derived from an EMBL/GenBank/DDBJ whole genome shotgun (WGS) entry which is preliminary data.</text>
</comment>
<dbReference type="InterPro" id="IPR040521">
    <property type="entry name" value="KDZ"/>
</dbReference>
<evidence type="ECO:0000256" key="1">
    <source>
        <dbReference type="SAM" id="MobiDB-lite"/>
    </source>
</evidence>
<evidence type="ECO:0000259" key="2">
    <source>
        <dbReference type="Pfam" id="PF18803"/>
    </source>
</evidence>
<dbReference type="AlphaFoldDB" id="A0A9P5ZQK8"/>
<name>A0A9P5ZQK8_PLEER</name>
<reference evidence="3" key="1">
    <citation type="submission" date="2020-11" db="EMBL/GenBank/DDBJ databases">
        <authorList>
            <consortium name="DOE Joint Genome Institute"/>
            <person name="Ahrendt S."/>
            <person name="Riley R."/>
            <person name="Andreopoulos W."/>
            <person name="Labutti K."/>
            <person name="Pangilinan J."/>
            <person name="Ruiz-Duenas F.J."/>
            <person name="Barrasa J.M."/>
            <person name="Sanchez-Garcia M."/>
            <person name="Camarero S."/>
            <person name="Miyauchi S."/>
            <person name="Serrano A."/>
            <person name="Linde D."/>
            <person name="Babiker R."/>
            <person name="Drula E."/>
            <person name="Ayuso-Fernandez I."/>
            <person name="Pacheco R."/>
            <person name="Padilla G."/>
            <person name="Ferreira P."/>
            <person name="Barriuso J."/>
            <person name="Kellner H."/>
            <person name="Castanera R."/>
            <person name="Alfaro M."/>
            <person name="Ramirez L."/>
            <person name="Pisabarro A.G."/>
            <person name="Kuo A."/>
            <person name="Tritt A."/>
            <person name="Lipzen A."/>
            <person name="He G."/>
            <person name="Yan M."/>
            <person name="Ng V."/>
            <person name="Cullen D."/>
            <person name="Martin F."/>
            <person name="Rosso M.-N."/>
            <person name="Henrissat B."/>
            <person name="Hibbett D."/>
            <person name="Martinez A.T."/>
            <person name="Grigoriev I.V."/>
        </authorList>
    </citation>
    <scope>NUCLEOTIDE SEQUENCE</scope>
    <source>
        <strain evidence="3">ATCC 90797</strain>
    </source>
</reference>
<dbReference type="EMBL" id="MU154630">
    <property type="protein sequence ID" value="KAF9490905.1"/>
    <property type="molecule type" value="Genomic_DNA"/>
</dbReference>
<gene>
    <name evidence="3" type="ORF">BDN71DRAFT_1484312</name>
</gene>
<feature type="compositionally biased region" description="Low complexity" evidence="1">
    <location>
        <begin position="42"/>
        <end position="55"/>
    </location>
</feature>
<dbReference type="Pfam" id="PF18803">
    <property type="entry name" value="CxC2"/>
    <property type="match status" value="1"/>
</dbReference>